<dbReference type="Proteomes" id="UP001175000">
    <property type="component" value="Unassembled WGS sequence"/>
</dbReference>
<accession>A0AA39WFI1</accession>
<dbReference type="InterPro" id="IPR010730">
    <property type="entry name" value="HET"/>
</dbReference>
<proteinExistence type="predicted"/>
<keyword evidence="3" id="KW-1185">Reference proteome</keyword>
<feature type="non-terminal residue" evidence="2">
    <location>
        <position position="1"/>
    </location>
</feature>
<gene>
    <name evidence="2" type="ORF">B0T14DRAFT_592744</name>
</gene>
<comment type="caution">
    <text evidence="2">The sequence shown here is derived from an EMBL/GenBank/DDBJ whole genome shotgun (WGS) entry which is preliminary data.</text>
</comment>
<protein>
    <recommendedName>
        <fullName evidence="1">Heterokaryon incompatibility domain-containing protein</fullName>
    </recommendedName>
</protein>
<evidence type="ECO:0000313" key="3">
    <source>
        <dbReference type="Proteomes" id="UP001175000"/>
    </source>
</evidence>
<dbReference type="Pfam" id="PF06985">
    <property type="entry name" value="HET"/>
    <property type="match status" value="1"/>
</dbReference>
<name>A0AA39WFI1_9PEZI</name>
<dbReference type="PANTHER" id="PTHR10622:SF10">
    <property type="entry name" value="HET DOMAIN-CONTAINING PROTEIN"/>
    <property type="match status" value="1"/>
</dbReference>
<dbReference type="PANTHER" id="PTHR10622">
    <property type="entry name" value="HET DOMAIN-CONTAINING PROTEIN"/>
    <property type="match status" value="1"/>
</dbReference>
<dbReference type="AlphaFoldDB" id="A0AA39WFI1"/>
<dbReference type="EMBL" id="JAULSU010000006">
    <property type="protein sequence ID" value="KAK0614415.1"/>
    <property type="molecule type" value="Genomic_DNA"/>
</dbReference>
<evidence type="ECO:0000313" key="2">
    <source>
        <dbReference type="EMBL" id="KAK0614415.1"/>
    </source>
</evidence>
<evidence type="ECO:0000259" key="1">
    <source>
        <dbReference type="Pfam" id="PF06985"/>
    </source>
</evidence>
<organism evidence="2 3">
    <name type="scientific">Immersiella caudata</name>
    <dbReference type="NCBI Taxonomy" id="314043"/>
    <lineage>
        <taxon>Eukaryota</taxon>
        <taxon>Fungi</taxon>
        <taxon>Dikarya</taxon>
        <taxon>Ascomycota</taxon>
        <taxon>Pezizomycotina</taxon>
        <taxon>Sordariomycetes</taxon>
        <taxon>Sordariomycetidae</taxon>
        <taxon>Sordariales</taxon>
        <taxon>Lasiosphaeriaceae</taxon>
        <taxon>Immersiella</taxon>
    </lineage>
</organism>
<feature type="domain" description="Heterokaryon incompatibility" evidence="1">
    <location>
        <begin position="4"/>
        <end position="58"/>
    </location>
</feature>
<sequence>YNKIHFCVEQAARDGLEYCWVDTCCIDKSSYTLIEEAIRRMFYRYRGAEKCYVYLSDISIGEAKSIEEAPRGWESDFRKSTWFTRIWTLQEALAPKEVEFFSAERVWLGDKTTLDALLHQTMKVPRQVLRRADMMTFSIEEKFSWGKDRTAGVEEDMAYSIMGLFNVTTMGINYGEGSQALFRLRE</sequence>
<reference evidence="2" key="1">
    <citation type="submission" date="2023-06" db="EMBL/GenBank/DDBJ databases">
        <title>Genome-scale phylogeny and comparative genomics of the fungal order Sordariales.</title>
        <authorList>
            <consortium name="Lawrence Berkeley National Laboratory"/>
            <person name="Hensen N."/>
            <person name="Bonometti L."/>
            <person name="Westerberg I."/>
            <person name="Brannstrom I.O."/>
            <person name="Guillou S."/>
            <person name="Cros-Aarteil S."/>
            <person name="Calhoun S."/>
            <person name="Haridas S."/>
            <person name="Kuo A."/>
            <person name="Mondo S."/>
            <person name="Pangilinan J."/>
            <person name="Riley R."/>
            <person name="Labutti K."/>
            <person name="Andreopoulos B."/>
            <person name="Lipzen A."/>
            <person name="Chen C."/>
            <person name="Yanf M."/>
            <person name="Daum C."/>
            <person name="Ng V."/>
            <person name="Clum A."/>
            <person name="Steindorff A."/>
            <person name="Ohm R."/>
            <person name="Martin F."/>
            <person name="Silar P."/>
            <person name="Natvig D."/>
            <person name="Lalanne C."/>
            <person name="Gautier V."/>
            <person name="Ament-Velasquez S.L."/>
            <person name="Kruys A."/>
            <person name="Hutchinson M.I."/>
            <person name="Powell A.J."/>
            <person name="Barry K."/>
            <person name="Miller A.N."/>
            <person name="Grigoriev I.V."/>
            <person name="Debuchy R."/>
            <person name="Gladieux P."/>
            <person name="Thoren M.H."/>
            <person name="Johannesson H."/>
        </authorList>
    </citation>
    <scope>NUCLEOTIDE SEQUENCE</scope>
    <source>
        <strain evidence="2">CBS 606.72</strain>
    </source>
</reference>
<feature type="non-terminal residue" evidence="2">
    <location>
        <position position="186"/>
    </location>
</feature>